<feature type="transmembrane region" description="Helical" evidence="1">
    <location>
        <begin position="572"/>
        <end position="591"/>
    </location>
</feature>
<name>A0A0J1FNC0_9FIRM</name>
<evidence type="ECO:0000313" key="3">
    <source>
        <dbReference type="EMBL" id="KLU64453.1"/>
    </source>
</evidence>
<feature type="transmembrane region" description="Helical" evidence="1">
    <location>
        <begin position="629"/>
        <end position="651"/>
    </location>
</feature>
<dbReference type="AlphaFoldDB" id="A0A0J1FNC0"/>
<feature type="domain" description="HTH cro/C1-type" evidence="2">
    <location>
        <begin position="4"/>
        <end position="59"/>
    </location>
</feature>
<accession>A0A0J1FNC0</accession>
<protein>
    <submittedName>
        <fullName evidence="3">GTP-binding protein EngB</fullName>
    </submittedName>
</protein>
<dbReference type="InterPro" id="IPR045063">
    <property type="entry name" value="Dynamin_N"/>
</dbReference>
<keyword evidence="1" id="KW-0472">Membrane</keyword>
<dbReference type="PATRIC" id="fig|476652.3.peg.3855"/>
<dbReference type="CDD" id="cd00093">
    <property type="entry name" value="HTH_XRE"/>
    <property type="match status" value="1"/>
</dbReference>
<feature type="transmembrane region" description="Helical" evidence="1">
    <location>
        <begin position="598"/>
        <end position="623"/>
    </location>
</feature>
<keyword evidence="4" id="KW-1185">Reference proteome</keyword>
<dbReference type="Proteomes" id="UP000036356">
    <property type="component" value="Unassembled WGS sequence"/>
</dbReference>
<dbReference type="InterPro" id="IPR027417">
    <property type="entry name" value="P-loop_NTPase"/>
</dbReference>
<sequence>MFDLKIFRENCLKMTQDELAKFIGEPLEKISRIEQKIEDIPLNIFLTIASKTGMTPDQLSQYEKPVACPINPEDTWQQTKFTKRTIVDYIEQGCAANATFWGDDYHSFIDGLRKGISAAVKKPKVALIGRSDVGKSAMINAIIGTEKMPTSWTPTTSIVVYLKHISDRPSYIEDEAWVFKAGKDASESWDDSRLSDEAYCRQWKIAGGTADILSSYGVRQGKHFATKEAGAAVIFVESEVLKNCDIIDLPGFGTGDRNEDDAITLNAKKAADVLIYLSIANGFMREEDIQYIKESISSLNIIEQSSEVDIPPLSNLFIVASQAHTVSNGNVTSLNDILDLGCERFEKTLPEGYWARRSSVSKKSYGHDVLKSRFFTYTTDIEHLRAKFESELKKILELLPRLINVRIKDFVRIYAEQSGIRLDIEIRTYTEMCDEREKYIKLLKEIEAHETERANDNQNRRMGIFEKIRTYKADSIDRFASEYGTLITVDNIVKIMKDRKVEKKKDDVQAFSSYLSSVLEERVQSILETKSAHLSKDIDDYLKVFASSHNIISSSDNPAVTINGVEFNVKRAFASGLAGLATFAGLAFWAGSLGNLGAYILVAEGVSLLSAVGISIGGTAAAVSSVAAIGGPVVLGIALAIIAALSVFAIFSGGWEKSVAKKLVNAYDEQDALMRFKDCIETFWDQTEIAFSAAADSLENEWAGYVDNLSTMISEYDIEAIKHKIAVARSIKNFFEHIPL</sequence>
<keyword evidence="1" id="KW-0812">Transmembrane</keyword>
<dbReference type="SUPFAM" id="SSF47413">
    <property type="entry name" value="lambda repressor-like DNA-binding domains"/>
    <property type="match status" value="1"/>
</dbReference>
<dbReference type="GO" id="GO:0003677">
    <property type="term" value="F:DNA binding"/>
    <property type="evidence" value="ECO:0007669"/>
    <property type="project" value="InterPro"/>
</dbReference>
<organism evidence="3 4">
    <name type="scientific">Desulfosporosinus acididurans</name>
    <dbReference type="NCBI Taxonomy" id="476652"/>
    <lineage>
        <taxon>Bacteria</taxon>
        <taxon>Bacillati</taxon>
        <taxon>Bacillota</taxon>
        <taxon>Clostridia</taxon>
        <taxon>Eubacteriales</taxon>
        <taxon>Desulfitobacteriaceae</taxon>
        <taxon>Desulfosporosinus</taxon>
    </lineage>
</organism>
<keyword evidence="1" id="KW-1133">Transmembrane helix</keyword>
<evidence type="ECO:0000256" key="1">
    <source>
        <dbReference type="SAM" id="Phobius"/>
    </source>
</evidence>
<gene>
    <name evidence="3" type="primary">engB_1</name>
    <name evidence="3" type="ORF">DEAC_c36550</name>
</gene>
<dbReference type="InterPro" id="IPR001387">
    <property type="entry name" value="Cro/C1-type_HTH"/>
</dbReference>
<comment type="caution">
    <text evidence="3">The sequence shown here is derived from an EMBL/GenBank/DDBJ whole genome shotgun (WGS) entry which is preliminary data.</text>
</comment>
<dbReference type="Pfam" id="PF00350">
    <property type="entry name" value="Dynamin_N"/>
    <property type="match status" value="1"/>
</dbReference>
<dbReference type="Gene3D" id="3.40.50.300">
    <property type="entry name" value="P-loop containing nucleotide triphosphate hydrolases"/>
    <property type="match status" value="1"/>
</dbReference>
<proteinExistence type="predicted"/>
<dbReference type="PROSITE" id="PS50943">
    <property type="entry name" value="HTH_CROC1"/>
    <property type="match status" value="1"/>
</dbReference>
<dbReference type="SUPFAM" id="SSF52540">
    <property type="entry name" value="P-loop containing nucleoside triphosphate hydrolases"/>
    <property type="match status" value="1"/>
</dbReference>
<dbReference type="STRING" id="476652.DEAC_c36550"/>
<evidence type="ECO:0000313" key="4">
    <source>
        <dbReference type="Proteomes" id="UP000036356"/>
    </source>
</evidence>
<dbReference type="RefSeq" id="WP_047811437.1">
    <property type="nucleotide sequence ID" value="NZ_LDZY01000014.1"/>
</dbReference>
<dbReference type="EMBL" id="LDZY01000014">
    <property type="protein sequence ID" value="KLU64453.1"/>
    <property type="molecule type" value="Genomic_DNA"/>
</dbReference>
<evidence type="ECO:0000259" key="2">
    <source>
        <dbReference type="PROSITE" id="PS50943"/>
    </source>
</evidence>
<reference evidence="3 4" key="1">
    <citation type="submission" date="2015-06" db="EMBL/GenBank/DDBJ databases">
        <title>Draft genome of the moderately acidophilic sulfate reducer Candidatus Desulfosporosinus acididurans strain M1.</title>
        <authorList>
            <person name="Poehlein A."/>
            <person name="Petzsch P."/>
            <person name="Johnson B.D."/>
            <person name="Schloemann M."/>
            <person name="Daniel R."/>
            <person name="Muehling M."/>
        </authorList>
    </citation>
    <scope>NUCLEOTIDE SEQUENCE [LARGE SCALE GENOMIC DNA]</scope>
    <source>
        <strain evidence="3 4">M1</strain>
    </source>
</reference>
<dbReference type="InterPro" id="IPR010982">
    <property type="entry name" value="Lambda_DNA-bd_dom_sf"/>
</dbReference>